<proteinExistence type="predicted"/>
<dbReference type="PANTHER" id="PTHR43265:SF1">
    <property type="entry name" value="ESTERASE ESTD"/>
    <property type="match status" value="1"/>
</dbReference>
<feature type="region of interest" description="Disordered" evidence="1">
    <location>
        <begin position="1"/>
        <end position="22"/>
    </location>
</feature>
<accession>A0A2S6AT97</accession>
<gene>
    <name evidence="3" type="ORF">C5E45_09445</name>
</gene>
<dbReference type="Proteomes" id="UP000239874">
    <property type="component" value="Unassembled WGS sequence"/>
</dbReference>
<dbReference type="RefSeq" id="WP_104378905.1">
    <property type="nucleotide sequence ID" value="NZ_PSZC01000005.1"/>
</dbReference>
<evidence type="ECO:0000313" key="4">
    <source>
        <dbReference type="Proteomes" id="UP000239874"/>
    </source>
</evidence>
<dbReference type="GO" id="GO:0052689">
    <property type="term" value="F:carboxylic ester hydrolase activity"/>
    <property type="evidence" value="ECO:0007669"/>
    <property type="project" value="TreeGrafter"/>
</dbReference>
<dbReference type="InterPro" id="IPR053145">
    <property type="entry name" value="AB_hydrolase_Est10"/>
</dbReference>
<dbReference type="Pfam" id="PF12146">
    <property type="entry name" value="Hydrolase_4"/>
    <property type="match status" value="1"/>
</dbReference>
<dbReference type="EMBL" id="PSZC01000005">
    <property type="protein sequence ID" value="PPJ38475.1"/>
    <property type="molecule type" value="Genomic_DNA"/>
</dbReference>
<dbReference type="InterPro" id="IPR029058">
    <property type="entry name" value="AB_hydrolase_fold"/>
</dbReference>
<evidence type="ECO:0000313" key="3">
    <source>
        <dbReference type="EMBL" id="PPJ38475.1"/>
    </source>
</evidence>
<feature type="compositionally biased region" description="Pro residues" evidence="1">
    <location>
        <begin position="154"/>
        <end position="167"/>
    </location>
</feature>
<protein>
    <submittedName>
        <fullName evidence="3">Alpha/beta hydrolase</fullName>
    </submittedName>
</protein>
<reference evidence="3 4" key="1">
    <citation type="submission" date="2018-02" db="EMBL/GenBank/DDBJ databases">
        <title>8 Nocardia nova and 1 Nocardia cyriacigeorgica strain used for evolution to TMP-SMX.</title>
        <authorList>
            <person name="Mehta H."/>
            <person name="Weng J."/>
            <person name="Shamoo Y."/>
        </authorList>
    </citation>
    <scope>NUCLEOTIDE SEQUENCE [LARGE SCALE GENOMIC DNA]</scope>
    <source>
        <strain evidence="3 4">MDA3139</strain>
    </source>
</reference>
<feature type="region of interest" description="Disordered" evidence="1">
    <location>
        <begin position="153"/>
        <end position="172"/>
    </location>
</feature>
<dbReference type="SUPFAM" id="SSF53474">
    <property type="entry name" value="alpha/beta-Hydrolases"/>
    <property type="match status" value="1"/>
</dbReference>
<dbReference type="PANTHER" id="PTHR43265">
    <property type="entry name" value="ESTERASE ESTD"/>
    <property type="match status" value="1"/>
</dbReference>
<feature type="domain" description="Serine aminopeptidase S33" evidence="2">
    <location>
        <begin position="222"/>
        <end position="448"/>
    </location>
</feature>
<organism evidence="3 4">
    <name type="scientific">Nocardia nova</name>
    <dbReference type="NCBI Taxonomy" id="37330"/>
    <lineage>
        <taxon>Bacteria</taxon>
        <taxon>Bacillati</taxon>
        <taxon>Actinomycetota</taxon>
        <taxon>Actinomycetes</taxon>
        <taxon>Mycobacteriales</taxon>
        <taxon>Nocardiaceae</taxon>
        <taxon>Nocardia</taxon>
    </lineage>
</organism>
<evidence type="ECO:0000259" key="2">
    <source>
        <dbReference type="Pfam" id="PF12146"/>
    </source>
</evidence>
<evidence type="ECO:0000256" key="1">
    <source>
        <dbReference type="SAM" id="MobiDB-lite"/>
    </source>
</evidence>
<sequence length="487" mass="51869">MRSSRSTRSDLPGANAGSPPRSERHGRLIVVVAALLAVALVAACSSSQKTTVTPRPAPVTGDWNGVLPVPGPQLPIGVTFTENGGSVTVPAQGIYDLPLEQVDVAPNAVAFTIPGLPGDPHFHGRYDRSADAVTGTFTQSGQDLALTMHRGKVPTPPRPQEPQPPWPYTSEDVSYRSDDITIAGTLTRPRGRGPFPAVVLVTGSGPQDRNEEIAGHKPFLLLADTLTRAGYAVLRTDDRGVGGTGGQLDTCSYTDLTDDIMAGLGYLRSRPDIDGNHIGLLGHSEGGYLAPLAATRPDSRLAFVIMMAGPAVSGSEVLLAQNDLLLRSEHADADAIRKQVGYITTLTTLIRTGDDEHIRRFATEHNDSLPPEQRQPQSAIDQLTTPYFQALVDYDPAPALQALRIPVLAFYGTKDMQVPAAQSAPAARADLAGNPNADIHVFDGLNHLMQPADTGSPREYPTIETTIAPEVLSYITTWLGTYVTPVP</sequence>
<dbReference type="OrthoDB" id="9809549at2"/>
<dbReference type="AlphaFoldDB" id="A0A2S6AT97"/>
<comment type="caution">
    <text evidence="3">The sequence shown here is derived from an EMBL/GenBank/DDBJ whole genome shotgun (WGS) entry which is preliminary data.</text>
</comment>
<keyword evidence="3" id="KW-0378">Hydrolase</keyword>
<name>A0A2S6AT97_9NOCA</name>
<dbReference type="InterPro" id="IPR022742">
    <property type="entry name" value="Hydrolase_4"/>
</dbReference>
<dbReference type="Gene3D" id="3.40.50.1820">
    <property type="entry name" value="alpha/beta hydrolase"/>
    <property type="match status" value="1"/>
</dbReference>